<dbReference type="HAMAP" id="MF_01405">
    <property type="entry name" value="Non_canon_purine_NTPase"/>
    <property type="match status" value="1"/>
</dbReference>
<dbReference type="FunFam" id="3.90.950.10:FF:000001">
    <property type="entry name" value="dITP/XTP pyrophosphatase"/>
    <property type="match status" value="1"/>
</dbReference>
<dbReference type="GO" id="GO:0017111">
    <property type="term" value="F:ribonucleoside triphosphate phosphatase activity"/>
    <property type="evidence" value="ECO:0007669"/>
    <property type="project" value="InterPro"/>
</dbReference>
<dbReference type="EC" id="3.6.1.66" evidence="11"/>
<dbReference type="GO" id="GO:0036222">
    <property type="term" value="F:XTP diphosphatase activity"/>
    <property type="evidence" value="ECO:0007669"/>
    <property type="project" value="UniProtKB-ARBA"/>
</dbReference>
<organism evidence="17">
    <name type="scientific">hydrothermal vent metagenome</name>
    <dbReference type="NCBI Taxonomy" id="652676"/>
    <lineage>
        <taxon>unclassified sequences</taxon>
        <taxon>metagenomes</taxon>
        <taxon>ecological metagenomes</taxon>
    </lineage>
</organism>
<comment type="catalytic activity">
    <reaction evidence="9">
        <text>dITP + H2O = dIMP + diphosphate + H(+)</text>
        <dbReference type="Rhea" id="RHEA:28342"/>
        <dbReference type="ChEBI" id="CHEBI:15377"/>
        <dbReference type="ChEBI" id="CHEBI:15378"/>
        <dbReference type="ChEBI" id="CHEBI:33019"/>
        <dbReference type="ChEBI" id="CHEBI:61194"/>
        <dbReference type="ChEBI" id="CHEBI:61382"/>
        <dbReference type="EC" id="3.6.1.66"/>
    </reaction>
</comment>
<comment type="similarity">
    <text evidence="2">Belongs to the HAM1 NTPase family.</text>
</comment>
<protein>
    <recommendedName>
        <fullName evidence="12">dITP/XTP pyrophosphatase</fullName>
        <ecNumber evidence="11">3.6.1.66</ecNumber>
    </recommendedName>
    <alternativeName>
        <fullName evidence="13">Non-canonical purine NTP pyrophosphatase</fullName>
    </alternativeName>
    <alternativeName>
        <fullName evidence="14">Non-standard purine NTP pyrophosphatase</fullName>
    </alternativeName>
    <alternativeName>
        <fullName evidence="16">Nucleoside-triphosphate diphosphatase</fullName>
    </alternativeName>
    <alternativeName>
        <fullName evidence="15">Nucleoside-triphosphate pyrophosphatase</fullName>
    </alternativeName>
</protein>
<keyword evidence="5" id="KW-0547">Nucleotide-binding</keyword>
<dbReference type="InterPro" id="IPR020922">
    <property type="entry name" value="dITP/XTP_pyrophosphatase"/>
</dbReference>
<evidence type="ECO:0000256" key="2">
    <source>
        <dbReference type="ARBA" id="ARBA00008023"/>
    </source>
</evidence>
<keyword evidence="4" id="KW-0479">Metal-binding</keyword>
<dbReference type="NCBIfam" id="TIGR00042">
    <property type="entry name" value="RdgB/HAM1 family non-canonical purine NTP pyrophosphatase"/>
    <property type="match status" value="1"/>
</dbReference>
<proteinExistence type="inferred from homology"/>
<evidence type="ECO:0000256" key="11">
    <source>
        <dbReference type="ARBA" id="ARBA00066468"/>
    </source>
</evidence>
<evidence type="ECO:0000256" key="15">
    <source>
        <dbReference type="ARBA" id="ARBA00083186"/>
    </source>
</evidence>
<keyword evidence="8" id="KW-0546">Nucleotide metabolism</keyword>
<dbReference type="PANTHER" id="PTHR11067:SF9">
    <property type="entry name" value="INOSINE TRIPHOSPHATE PYROPHOSPHATASE"/>
    <property type="match status" value="1"/>
</dbReference>
<accession>A0A3B0RI95</accession>
<gene>
    <name evidence="17" type="ORF">MNBD_DELTA01-162</name>
</gene>
<comment type="subunit">
    <text evidence="3">Homodimer.</text>
</comment>
<evidence type="ECO:0000256" key="8">
    <source>
        <dbReference type="ARBA" id="ARBA00023080"/>
    </source>
</evidence>
<evidence type="ECO:0000256" key="14">
    <source>
        <dbReference type="ARBA" id="ARBA00078805"/>
    </source>
</evidence>
<evidence type="ECO:0000256" key="6">
    <source>
        <dbReference type="ARBA" id="ARBA00022801"/>
    </source>
</evidence>
<evidence type="ECO:0000256" key="9">
    <source>
        <dbReference type="ARBA" id="ARBA00051875"/>
    </source>
</evidence>
<dbReference type="GO" id="GO:0000166">
    <property type="term" value="F:nucleotide binding"/>
    <property type="evidence" value="ECO:0007669"/>
    <property type="project" value="UniProtKB-KW"/>
</dbReference>
<dbReference type="Gene3D" id="3.90.950.10">
    <property type="match status" value="1"/>
</dbReference>
<dbReference type="GO" id="GO:0005829">
    <property type="term" value="C:cytosol"/>
    <property type="evidence" value="ECO:0007669"/>
    <property type="project" value="TreeGrafter"/>
</dbReference>
<dbReference type="GO" id="GO:0009146">
    <property type="term" value="P:purine nucleoside triphosphate catabolic process"/>
    <property type="evidence" value="ECO:0007669"/>
    <property type="project" value="UniProtKB-ARBA"/>
</dbReference>
<evidence type="ECO:0000256" key="13">
    <source>
        <dbReference type="ARBA" id="ARBA00075987"/>
    </source>
</evidence>
<evidence type="ECO:0000256" key="1">
    <source>
        <dbReference type="ARBA" id="ARBA00001946"/>
    </source>
</evidence>
<evidence type="ECO:0000256" key="16">
    <source>
        <dbReference type="ARBA" id="ARBA00083635"/>
    </source>
</evidence>
<dbReference type="Pfam" id="PF01725">
    <property type="entry name" value="Ham1p_like"/>
    <property type="match status" value="1"/>
</dbReference>
<dbReference type="GO" id="GO:0036220">
    <property type="term" value="F:ITP diphosphatase activity"/>
    <property type="evidence" value="ECO:0007669"/>
    <property type="project" value="UniProtKB-EC"/>
</dbReference>
<evidence type="ECO:0000256" key="7">
    <source>
        <dbReference type="ARBA" id="ARBA00022842"/>
    </source>
</evidence>
<name>A0A3B0RI95_9ZZZZ</name>
<dbReference type="PANTHER" id="PTHR11067">
    <property type="entry name" value="INOSINE TRIPHOSPHATE PYROPHOSPHATASE/HAM1 PROTEIN"/>
    <property type="match status" value="1"/>
</dbReference>
<sequence>MKILLATTNRGKIDEMKELLKDLDLEILTLADDFPSLKPPEEGVLSFRFNALGKAGFAALSTGVLAVADDSGLEVEALAWQPGVRSARYARVGATDEENNKKLLEVLKDIPPGQRSARFRCVIGTATPDGRDERGFEGTLEGVITESPRGEGGFGYDPVFEIPVAGKTLAEMTGEEKNKISHRGEALLALREYLKELIEERQTS</sequence>
<comment type="cofactor">
    <cofactor evidence="1">
        <name>Mg(2+)</name>
        <dbReference type="ChEBI" id="CHEBI:18420"/>
    </cofactor>
</comment>
<comment type="catalytic activity">
    <reaction evidence="10">
        <text>XTP + H2O = XMP + diphosphate + H(+)</text>
        <dbReference type="Rhea" id="RHEA:28610"/>
        <dbReference type="ChEBI" id="CHEBI:15377"/>
        <dbReference type="ChEBI" id="CHEBI:15378"/>
        <dbReference type="ChEBI" id="CHEBI:33019"/>
        <dbReference type="ChEBI" id="CHEBI:57464"/>
        <dbReference type="ChEBI" id="CHEBI:61314"/>
        <dbReference type="EC" id="3.6.1.66"/>
    </reaction>
</comment>
<evidence type="ECO:0000256" key="10">
    <source>
        <dbReference type="ARBA" id="ARBA00052017"/>
    </source>
</evidence>
<dbReference type="GO" id="GO:0046872">
    <property type="term" value="F:metal ion binding"/>
    <property type="evidence" value="ECO:0007669"/>
    <property type="project" value="UniProtKB-KW"/>
</dbReference>
<dbReference type="SUPFAM" id="SSF52972">
    <property type="entry name" value="ITPase-like"/>
    <property type="match status" value="1"/>
</dbReference>
<evidence type="ECO:0000256" key="4">
    <source>
        <dbReference type="ARBA" id="ARBA00022723"/>
    </source>
</evidence>
<keyword evidence="6 17" id="KW-0378">Hydrolase</keyword>
<keyword evidence="7" id="KW-0460">Magnesium</keyword>
<dbReference type="GO" id="GO:0035870">
    <property type="term" value="F:dITP diphosphatase activity"/>
    <property type="evidence" value="ECO:0007669"/>
    <property type="project" value="RHEA"/>
</dbReference>
<evidence type="ECO:0000256" key="12">
    <source>
        <dbReference type="ARBA" id="ARBA00071289"/>
    </source>
</evidence>
<dbReference type="CDD" id="cd00515">
    <property type="entry name" value="HAM1"/>
    <property type="match status" value="1"/>
</dbReference>
<evidence type="ECO:0000313" key="17">
    <source>
        <dbReference type="EMBL" id="VAV83105.1"/>
    </source>
</evidence>
<reference evidence="17" key="1">
    <citation type="submission" date="2018-06" db="EMBL/GenBank/DDBJ databases">
        <authorList>
            <person name="Zhirakovskaya E."/>
        </authorList>
    </citation>
    <scope>NUCLEOTIDE SEQUENCE</scope>
</reference>
<dbReference type="EMBL" id="UOEA01000035">
    <property type="protein sequence ID" value="VAV83105.1"/>
    <property type="molecule type" value="Genomic_DNA"/>
</dbReference>
<dbReference type="GO" id="GO:0009117">
    <property type="term" value="P:nucleotide metabolic process"/>
    <property type="evidence" value="ECO:0007669"/>
    <property type="project" value="UniProtKB-KW"/>
</dbReference>
<dbReference type="InterPro" id="IPR002637">
    <property type="entry name" value="RdgB/HAM1"/>
</dbReference>
<evidence type="ECO:0000256" key="5">
    <source>
        <dbReference type="ARBA" id="ARBA00022741"/>
    </source>
</evidence>
<dbReference type="InterPro" id="IPR029001">
    <property type="entry name" value="ITPase-like_fam"/>
</dbReference>
<dbReference type="AlphaFoldDB" id="A0A3B0RI95"/>
<evidence type="ECO:0000256" key="3">
    <source>
        <dbReference type="ARBA" id="ARBA00011738"/>
    </source>
</evidence>